<proteinExistence type="predicted"/>
<protein>
    <submittedName>
        <fullName evidence="1">Uncharacterized protein</fullName>
    </submittedName>
</protein>
<dbReference type="GO" id="GO:0005544">
    <property type="term" value="F:calcium-dependent phospholipid binding"/>
    <property type="evidence" value="ECO:0000318"/>
    <property type="project" value="GO_Central"/>
</dbReference>
<dbReference type="GO" id="GO:0009408">
    <property type="term" value="P:response to heat"/>
    <property type="evidence" value="ECO:0000318"/>
    <property type="project" value="GO_Central"/>
</dbReference>
<name>A0A0A0KRP4_CUCSA</name>
<dbReference type="GO" id="GO:0001786">
    <property type="term" value="F:phosphatidylserine binding"/>
    <property type="evidence" value="ECO:0000318"/>
    <property type="project" value="GO_Central"/>
</dbReference>
<dbReference type="GO" id="GO:0009651">
    <property type="term" value="P:response to salt stress"/>
    <property type="evidence" value="ECO:0000318"/>
    <property type="project" value="GO_Central"/>
</dbReference>
<dbReference type="Gene3D" id="1.10.220.10">
    <property type="entry name" value="Annexin"/>
    <property type="match status" value="1"/>
</dbReference>
<dbReference type="GO" id="GO:0005737">
    <property type="term" value="C:cytoplasm"/>
    <property type="evidence" value="ECO:0000318"/>
    <property type="project" value="GO_Central"/>
</dbReference>
<dbReference type="GO" id="GO:0009409">
    <property type="term" value="P:response to cold"/>
    <property type="evidence" value="ECO:0000318"/>
    <property type="project" value="GO_Central"/>
</dbReference>
<reference evidence="1 2" key="3">
    <citation type="journal article" date="2010" name="BMC Genomics">
        <title>Transcriptome sequencing and comparative analysis of cucumber flowers with different sex types.</title>
        <authorList>
            <person name="Guo S."/>
            <person name="Zheng Y."/>
            <person name="Joung J.G."/>
            <person name="Liu S."/>
            <person name="Zhang Z."/>
            <person name="Crasta O.R."/>
            <person name="Sobral B.W."/>
            <person name="Xu Y."/>
            <person name="Huang S."/>
            <person name="Fei Z."/>
        </authorList>
    </citation>
    <scope>NUCLEOTIDE SEQUENCE [LARGE SCALE GENOMIC DNA]</scope>
    <source>
        <strain evidence="2">cv. 9930</strain>
    </source>
</reference>
<dbReference type="PANTHER" id="PTHR10502:SF196">
    <property type="entry name" value="ANNEXIN D4"/>
    <property type="match status" value="1"/>
</dbReference>
<accession>A0A0A0KRP4</accession>
<reference evidence="1 2" key="1">
    <citation type="journal article" date="2009" name="Nat. Genet.">
        <title>The genome of the cucumber, Cucumis sativus L.</title>
        <authorList>
            <person name="Huang S."/>
            <person name="Li R."/>
            <person name="Zhang Z."/>
            <person name="Li L."/>
            <person name="Gu X."/>
            <person name="Fan W."/>
            <person name="Lucas W.J."/>
            <person name="Wang X."/>
            <person name="Xie B."/>
            <person name="Ni P."/>
            <person name="Ren Y."/>
            <person name="Zhu H."/>
            <person name="Li J."/>
            <person name="Lin K."/>
            <person name="Jin W."/>
            <person name="Fei Z."/>
            <person name="Li G."/>
            <person name="Staub J."/>
            <person name="Kilian A."/>
            <person name="van der Vossen E.A."/>
            <person name="Wu Y."/>
            <person name="Guo J."/>
            <person name="He J."/>
            <person name="Jia Z."/>
            <person name="Ren Y."/>
            <person name="Tian G."/>
            <person name="Lu Y."/>
            <person name="Ruan J."/>
            <person name="Qian W."/>
            <person name="Wang M."/>
            <person name="Huang Q."/>
            <person name="Li B."/>
            <person name="Xuan Z."/>
            <person name="Cao J."/>
            <person name="Asan"/>
            <person name="Wu Z."/>
            <person name="Zhang J."/>
            <person name="Cai Q."/>
            <person name="Bai Y."/>
            <person name="Zhao B."/>
            <person name="Han Y."/>
            <person name="Li Y."/>
            <person name="Li X."/>
            <person name="Wang S."/>
            <person name="Shi Q."/>
            <person name="Liu S."/>
            <person name="Cho W.K."/>
            <person name="Kim J.Y."/>
            <person name="Xu Y."/>
            <person name="Heller-Uszynska K."/>
            <person name="Miao H."/>
            <person name="Cheng Z."/>
            <person name="Zhang S."/>
            <person name="Wu J."/>
            <person name="Yang Y."/>
            <person name="Kang H."/>
            <person name="Li M."/>
            <person name="Liang H."/>
            <person name="Ren X."/>
            <person name="Shi Z."/>
            <person name="Wen M."/>
            <person name="Jian M."/>
            <person name="Yang H."/>
            <person name="Zhang G."/>
            <person name="Yang Z."/>
            <person name="Chen R."/>
            <person name="Liu S."/>
            <person name="Li J."/>
            <person name="Ma L."/>
            <person name="Liu H."/>
            <person name="Zhou Y."/>
            <person name="Zhao J."/>
            <person name="Fang X."/>
            <person name="Li G."/>
            <person name="Fang L."/>
            <person name="Li Y."/>
            <person name="Liu D."/>
            <person name="Zheng H."/>
            <person name="Zhang Y."/>
            <person name="Qin N."/>
            <person name="Li Z."/>
            <person name="Yang G."/>
            <person name="Yang S."/>
            <person name="Bolund L."/>
            <person name="Kristiansen K."/>
            <person name="Zheng H."/>
            <person name="Li S."/>
            <person name="Zhang X."/>
            <person name="Yang H."/>
            <person name="Wang J."/>
            <person name="Sun R."/>
            <person name="Zhang B."/>
            <person name="Jiang S."/>
            <person name="Wang J."/>
            <person name="Du Y."/>
            <person name="Li S."/>
        </authorList>
    </citation>
    <scope>NUCLEOTIDE SEQUENCE [LARGE SCALE GENOMIC DNA]</scope>
    <source>
        <strain evidence="2">cv. 9930</strain>
    </source>
</reference>
<dbReference type="PANTHER" id="PTHR10502">
    <property type="entry name" value="ANNEXIN"/>
    <property type="match status" value="1"/>
</dbReference>
<gene>
    <name evidence="1" type="ORF">Csa_5G623780</name>
</gene>
<dbReference type="SUPFAM" id="SSF47874">
    <property type="entry name" value="Annexin"/>
    <property type="match status" value="1"/>
</dbReference>
<dbReference type="InterPro" id="IPR037104">
    <property type="entry name" value="Annexin_sf"/>
</dbReference>
<dbReference type="STRING" id="3659.A0A0A0KRP4"/>
<sequence>MADCDDLFLGIGIDEKKLVDMVRRSDFNPGNIKRRRELIMIEFQRFMNATLMWMTSPAERDARLLRKAIKTRGTHVGIMVIIEITCTREFCDVSAAKDVYHHLYKSLLEFDLSRYIVGPEQTLLNSLLNTKRCKETNKEEEKIVMLDAETLAKAFNDKSEVYIENREIINILMYRSISHLRAVFEQCKKIGVTPKNDSPDLWLHTALTYLVHPIQNFVQLLENSLAFKLLMAEEEDVWDKDYYSLEDSLSRIIITCPKVDLDKIKIKFKETSKITLQERIRLKAVEEAKLQEAQSCKKAMEFVSVFVLSFFKINQ</sequence>
<dbReference type="AlphaFoldDB" id="A0A0A0KRP4"/>
<reference evidence="1 2" key="4">
    <citation type="journal article" date="2011" name="BMC Genomics">
        <title>RNA-Seq improves annotation of protein-coding genes in the cucumber genome.</title>
        <authorList>
            <person name="Li Z."/>
            <person name="Zhang Z."/>
            <person name="Yan P."/>
            <person name="Huang S."/>
            <person name="Fei Z."/>
            <person name="Lin K."/>
        </authorList>
    </citation>
    <scope>NUCLEOTIDE SEQUENCE [LARGE SCALE GENOMIC DNA]</scope>
    <source>
        <strain evidence="2">cv. 9930</strain>
    </source>
</reference>
<dbReference type="Proteomes" id="UP000029981">
    <property type="component" value="Chromosome 5"/>
</dbReference>
<dbReference type="GO" id="GO:0005886">
    <property type="term" value="C:plasma membrane"/>
    <property type="evidence" value="ECO:0000318"/>
    <property type="project" value="GO_Central"/>
</dbReference>
<dbReference type="Gramene" id="KGN52315">
    <property type="protein sequence ID" value="KGN52315"/>
    <property type="gene ID" value="Csa_5G623780"/>
</dbReference>
<keyword evidence="2" id="KW-1185">Reference proteome</keyword>
<dbReference type="GO" id="GO:0005509">
    <property type="term" value="F:calcium ion binding"/>
    <property type="evidence" value="ECO:0007669"/>
    <property type="project" value="InterPro"/>
</dbReference>
<dbReference type="GO" id="GO:0009414">
    <property type="term" value="P:response to water deprivation"/>
    <property type="evidence" value="ECO:0000318"/>
    <property type="project" value="GO_Central"/>
</dbReference>
<evidence type="ECO:0000313" key="1">
    <source>
        <dbReference type="EMBL" id="KGN52315.1"/>
    </source>
</evidence>
<evidence type="ECO:0000313" key="2">
    <source>
        <dbReference type="Proteomes" id="UP000029981"/>
    </source>
</evidence>
<reference evidence="1 2" key="2">
    <citation type="journal article" date="2009" name="PLoS ONE">
        <title>An integrated genetic and cytogenetic map of the cucumber genome.</title>
        <authorList>
            <person name="Ren Y."/>
            <person name="Zhang Z."/>
            <person name="Liu J."/>
            <person name="Staub J.E."/>
            <person name="Han Y."/>
            <person name="Cheng Z."/>
            <person name="Li X."/>
            <person name="Lu J."/>
            <person name="Miao H."/>
            <person name="Kang H."/>
            <person name="Xie B."/>
            <person name="Gu X."/>
            <person name="Wang X."/>
            <person name="Du Y."/>
            <person name="Jin W."/>
            <person name="Huang S."/>
        </authorList>
    </citation>
    <scope>NUCLEOTIDE SEQUENCE [LARGE SCALE GENOMIC DNA]</scope>
    <source>
        <strain evidence="2">cv. 9930</strain>
    </source>
</reference>
<dbReference type="eggNOG" id="KOG0819">
    <property type="taxonomic scope" value="Eukaryota"/>
</dbReference>
<organism evidence="1 2">
    <name type="scientific">Cucumis sativus</name>
    <name type="common">Cucumber</name>
    <dbReference type="NCBI Taxonomy" id="3659"/>
    <lineage>
        <taxon>Eukaryota</taxon>
        <taxon>Viridiplantae</taxon>
        <taxon>Streptophyta</taxon>
        <taxon>Embryophyta</taxon>
        <taxon>Tracheophyta</taxon>
        <taxon>Spermatophyta</taxon>
        <taxon>Magnoliopsida</taxon>
        <taxon>eudicotyledons</taxon>
        <taxon>Gunneridae</taxon>
        <taxon>Pentapetalae</taxon>
        <taxon>rosids</taxon>
        <taxon>fabids</taxon>
        <taxon>Cucurbitales</taxon>
        <taxon>Cucurbitaceae</taxon>
        <taxon>Benincaseae</taxon>
        <taxon>Cucumis</taxon>
    </lineage>
</organism>
<dbReference type="EMBL" id="CM002926">
    <property type="protein sequence ID" value="KGN52315.1"/>
    <property type="molecule type" value="Genomic_DNA"/>
</dbReference>